<dbReference type="InterPro" id="IPR027417">
    <property type="entry name" value="P-loop_NTPase"/>
</dbReference>
<evidence type="ECO:0000313" key="8">
    <source>
        <dbReference type="EMBL" id="SDD55376.1"/>
    </source>
</evidence>
<dbReference type="PROSITE" id="PS00301">
    <property type="entry name" value="G_TR_1"/>
    <property type="match status" value="1"/>
</dbReference>
<dbReference type="SUPFAM" id="SSF50447">
    <property type="entry name" value="Translation proteins"/>
    <property type="match status" value="1"/>
</dbReference>
<accession>A0A1G6VRA5</accession>
<dbReference type="PANTHER" id="PTHR43556:SF2">
    <property type="entry name" value="PEPTIDE CHAIN RELEASE FACTOR RF3"/>
    <property type="match status" value="1"/>
</dbReference>
<keyword evidence="4" id="KW-0547">Nucleotide-binding</keyword>
<dbReference type="Pfam" id="PF22042">
    <property type="entry name" value="EF-G_D2"/>
    <property type="match status" value="1"/>
</dbReference>
<dbReference type="InterPro" id="IPR004548">
    <property type="entry name" value="PrfC"/>
</dbReference>
<keyword evidence="9" id="KW-1185">Reference proteome</keyword>
<dbReference type="Gene3D" id="2.40.30.10">
    <property type="entry name" value="Translation factors"/>
    <property type="match status" value="1"/>
</dbReference>
<feature type="domain" description="Tr-type G" evidence="7">
    <location>
        <begin position="26"/>
        <end position="292"/>
    </location>
</feature>
<dbReference type="Proteomes" id="UP000198546">
    <property type="component" value="Chromosome i"/>
</dbReference>
<dbReference type="STRING" id="675864.SAMN04489747_1218"/>
<evidence type="ECO:0000259" key="7">
    <source>
        <dbReference type="PROSITE" id="PS51722"/>
    </source>
</evidence>
<dbReference type="NCBIfam" id="NF001964">
    <property type="entry name" value="PRK00741.1"/>
    <property type="match status" value="1"/>
</dbReference>
<evidence type="ECO:0000313" key="9">
    <source>
        <dbReference type="Proteomes" id="UP000198546"/>
    </source>
</evidence>
<comment type="subcellular location">
    <subcellularLocation>
        <location evidence="1">Cytoplasm</location>
    </subcellularLocation>
</comment>
<dbReference type="SUPFAM" id="SSF54980">
    <property type="entry name" value="EF-G C-terminal domain-like"/>
    <property type="match status" value="1"/>
</dbReference>
<dbReference type="InterPro" id="IPR035647">
    <property type="entry name" value="EFG_III/V"/>
</dbReference>
<dbReference type="SUPFAM" id="SSF52540">
    <property type="entry name" value="P-loop containing nucleoside triphosphate hydrolases"/>
    <property type="match status" value="1"/>
</dbReference>
<dbReference type="InterPro" id="IPR009000">
    <property type="entry name" value="Transl_B-barrel_sf"/>
</dbReference>
<dbReference type="RefSeq" id="WP_197679216.1">
    <property type="nucleotide sequence ID" value="NZ_LT629688.1"/>
</dbReference>
<comment type="similarity">
    <text evidence="2">Belongs to the TRAFAC class translation factor GTPase superfamily. Classic translation factor GTPase family. PrfC subfamily.</text>
</comment>
<evidence type="ECO:0000256" key="5">
    <source>
        <dbReference type="ARBA" id="ARBA00022917"/>
    </source>
</evidence>
<evidence type="ECO:0000256" key="6">
    <source>
        <dbReference type="ARBA" id="ARBA00023134"/>
    </source>
</evidence>
<dbReference type="PRINTS" id="PR00315">
    <property type="entry name" value="ELONGATNFCT"/>
</dbReference>
<evidence type="ECO:0000256" key="3">
    <source>
        <dbReference type="ARBA" id="ARBA00022490"/>
    </source>
</evidence>
<protein>
    <submittedName>
        <fullName evidence="8">Bacterial peptide chain release factor 3 (BRF-3)</fullName>
    </submittedName>
</protein>
<dbReference type="AlphaFoldDB" id="A0A1G6VRA5"/>
<dbReference type="Pfam" id="PF00009">
    <property type="entry name" value="GTP_EFTU"/>
    <property type="match status" value="1"/>
</dbReference>
<organism evidence="8 9">
    <name type="scientific">Auraticoccus monumenti</name>
    <dbReference type="NCBI Taxonomy" id="675864"/>
    <lineage>
        <taxon>Bacteria</taxon>
        <taxon>Bacillati</taxon>
        <taxon>Actinomycetota</taxon>
        <taxon>Actinomycetes</taxon>
        <taxon>Propionibacteriales</taxon>
        <taxon>Propionibacteriaceae</taxon>
        <taxon>Auraticoccus</taxon>
    </lineage>
</organism>
<dbReference type="InterPro" id="IPR032090">
    <property type="entry name" value="RF3_C"/>
</dbReference>
<evidence type="ECO:0000256" key="2">
    <source>
        <dbReference type="ARBA" id="ARBA00009978"/>
    </source>
</evidence>
<dbReference type="GO" id="GO:0005829">
    <property type="term" value="C:cytosol"/>
    <property type="evidence" value="ECO:0007669"/>
    <property type="project" value="TreeGrafter"/>
</dbReference>
<dbReference type="NCBIfam" id="TIGR00231">
    <property type="entry name" value="small_GTP"/>
    <property type="match status" value="1"/>
</dbReference>
<evidence type="ECO:0000256" key="4">
    <source>
        <dbReference type="ARBA" id="ARBA00022741"/>
    </source>
</evidence>
<dbReference type="PANTHER" id="PTHR43556">
    <property type="entry name" value="PEPTIDE CHAIN RELEASE FACTOR RF3"/>
    <property type="match status" value="1"/>
</dbReference>
<evidence type="ECO:0000256" key="1">
    <source>
        <dbReference type="ARBA" id="ARBA00004496"/>
    </source>
</evidence>
<dbReference type="PROSITE" id="PS51722">
    <property type="entry name" value="G_TR_2"/>
    <property type="match status" value="1"/>
</dbReference>
<dbReference type="GO" id="GO:0016150">
    <property type="term" value="F:translation release factor activity, codon nonspecific"/>
    <property type="evidence" value="ECO:0007669"/>
    <property type="project" value="TreeGrafter"/>
</dbReference>
<dbReference type="InterPro" id="IPR053905">
    <property type="entry name" value="EF-G-like_DII"/>
</dbReference>
<dbReference type="Gene3D" id="3.40.50.300">
    <property type="entry name" value="P-loop containing nucleotide triphosphate hydrolases"/>
    <property type="match status" value="1"/>
</dbReference>
<dbReference type="GO" id="GO:0003924">
    <property type="term" value="F:GTPase activity"/>
    <property type="evidence" value="ECO:0007669"/>
    <property type="project" value="InterPro"/>
</dbReference>
<sequence length="547" mass="58734">MSTPDLAAPAPSDQVVVDAAPSEHAARRRTVAIISHPDAGKSTLTEALLLEAQRIHEAGATHGKRGRPATVSDWMEMEQSRGISISSAAVQCRIDDVLVTVVDTPGHADFSEDTFRVLSAVDAVIMLIDAAKGVEAQTRQLFTACAARGLPVVTFVNKWDRPGLDALALLEEVEATTGLVPTPLLWPVGVAGELHGLLDVTTGAPLAVTRPQHAGERAVHTPVSHPDAERSWGAGWTSCLEEVALLRANGQVHDQELFVGHASTPVLFGAASLGIGIRTLLEVLRDLVPPPQPRRDVGGTPVALDAPFTGYVFKVQSGMNSAHRDRFAYVRTCSGRFDTAMTLQHPRTGRTLTAKYAQSVFGQRREALLEAWPGDVFGLVHGGQLQPGDTIRAVSSRAVYPGMPRFDPTSFVSVGPVDSSRHKQFHRGLELLDAEGTIQLMHSTARGPQNPVLGAVGVLQFEVAADRMEREYHCPVVVSPLPFTRALAVPGHAHEVVPAGRDREILTRSDGQDFLLVSDEHAARALRRRYPRLWETAGEGAPEAGPG</sequence>
<keyword evidence="5" id="KW-0648">Protein biosynthesis</keyword>
<dbReference type="InterPro" id="IPR031157">
    <property type="entry name" value="G_TR_CS"/>
</dbReference>
<reference evidence="8 9" key="1">
    <citation type="submission" date="2016-10" db="EMBL/GenBank/DDBJ databases">
        <authorList>
            <person name="de Groot N.N."/>
        </authorList>
    </citation>
    <scope>NUCLEOTIDE SEQUENCE [LARGE SCALE GENOMIC DNA]</scope>
    <source>
        <strain evidence="8 9">MON 2.2</strain>
    </source>
</reference>
<dbReference type="GO" id="GO:0005525">
    <property type="term" value="F:GTP binding"/>
    <property type="evidence" value="ECO:0007669"/>
    <property type="project" value="UniProtKB-KW"/>
</dbReference>
<dbReference type="InterPro" id="IPR005225">
    <property type="entry name" value="Small_GTP-bd"/>
</dbReference>
<dbReference type="InterPro" id="IPR038467">
    <property type="entry name" value="RF3_dom_3_sf"/>
</dbReference>
<dbReference type="Pfam" id="PF16658">
    <property type="entry name" value="RF3_C"/>
    <property type="match status" value="1"/>
</dbReference>
<name>A0A1G6VRA5_9ACTN</name>
<keyword evidence="6" id="KW-0342">GTP-binding</keyword>
<gene>
    <name evidence="8" type="ORF">SAMN04489747_1218</name>
</gene>
<keyword evidence="3" id="KW-0963">Cytoplasm</keyword>
<dbReference type="InterPro" id="IPR000795">
    <property type="entry name" value="T_Tr_GTP-bd_dom"/>
</dbReference>
<proteinExistence type="inferred from homology"/>
<dbReference type="EMBL" id="LT629688">
    <property type="protein sequence ID" value="SDD55376.1"/>
    <property type="molecule type" value="Genomic_DNA"/>
</dbReference>
<dbReference type="Gene3D" id="3.30.70.3280">
    <property type="entry name" value="Peptide chain release factor 3, domain III"/>
    <property type="match status" value="1"/>
</dbReference>